<accession>A0A378Y605</accession>
<dbReference type="Pfam" id="PF01381">
    <property type="entry name" value="HTH_3"/>
    <property type="match status" value="1"/>
</dbReference>
<dbReference type="Gene3D" id="1.10.260.40">
    <property type="entry name" value="lambda repressor-like DNA-binding domains"/>
    <property type="match status" value="1"/>
</dbReference>
<evidence type="ECO:0000256" key="1">
    <source>
        <dbReference type="ARBA" id="ARBA00023125"/>
    </source>
</evidence>
<dbReference type="SMART" id="SM00530">
    <property type="entry name" value="HTH_XRE"/>
    <property type="match status" value="1"/>
</dbReference>
<evidence type="ECO:0000259" key="2">
    <source>
        <dbReference type="PROSITE" id="PS50943"/>
    </source>
</evidence>
<evidence type="ECO:0000313" key="3">
    <source>
        <dbReference type="EMBL" id="SUA72635.1"/>
    </source>
</evidence>
<sequence>MKESDSVGARIAQYRKMRGLSQHQLVAISGVSYSMISKVESGHATPSASMVGLIAQALRIDPSRLHGTEEHEQDLDILPIIRRTLAAVDLMDDSLEPESLDRLRPLVTQVAKWRRGAQYRKVAEVLPDLVDRLLVTARQEGEPAYAMLTDTYRAANSLSHKLGYNDLSMTATERMEWAATQSGDPLRLASAHFVKASTLARIGATRQAMRLLTRSMADIEPMIGSDPIAMAVYSTLHMKAGAIAATVTDADTSRMHFAEAARLAEQFPEGVVYDTVAGATNVRFYRVGAEVDLGDAGRAVEIATGTRLPDTKSAVGAERQTYFWLDTARAHLLAGNPDAAIEALLESRAVAPEHFRSNPTVKATVRAAADQQRRASDTLRSLANSAGVAD</sequence>
<dbReference type="PANTHER" id="PTHR46797">
    <property type="entry name" value="HTH-TYPE TRANSCRIPTIONAL REGULATOR"/>
    <property type="match status" value="1"/>
</dbReference>
<dbReference type="InterPro" id="IPR010982">
    <property type="entry name" value="Lambda_DNA-bd_dom_sf"/>
</dbReference>
<dbReference type="EMBL" id="UGRY01000003">
    <property type="protein sequence ID" value="SUD47892.1"/>
    <property type="molecule type" value="Genomic_DNA"/>
</dbReference>
<dbReference type="RefSeq" id="WP_115061415.1">
    <property type="nucleotide sequence ID" value="NZ_UGRY01000002.1"/>
</dbReference>
<dbReference type="EMBL" id="UGRY01000002">
    <property type="protein sequence ID" value="SUA72635.1"/>
    <property type="molecule type" value="Genomic_DNA"/>
</dbReference>
<dbReference type="GO" id="GO:0003700">
    <property type="term" value="F:DNA-binding transcription factor activity"/>
    <property type="evidence" value="ECO:0007669"/>
    <property type="project" value="TreeGrafter"/>
</dbReference>
<proteinExistence type="predicted"/>
<organism evidence="3 5">
    <name type="scientific">Nocardia otitidiscaviarum</name>
    <dbReference type="NCBI Taxonomy" id="1823"/>
    <lineage>
        <taxon>Bacteria</taxon>
        <taxon>Bacillati</taxon>
        <taxon>Actinomycetota</taxon>
        <taxon>Actinomycetes</taxon>
        <taxon>Mycobacteriales</taxon>
        <taxon>Nocardiaceae</taxon>
        <taxon>Nocardia</taxon>
    </lineage>
</organism>
<dbReference type="SUPFAM" id="SSF47413">
    <property type="entry name" value="lambda repressor-like DNA-binding domains"/>
    <property type="match status" value="1"/>
</dbReference>
<dbReference type="Proteomes" id="UP000255467">
    <property type="component" value="Unassembled WGS sequence"/>
</dbReference>
<dbReference type="AlphaFoldDB" id="A0A378Y605"/>
<dbReference type="CDD" id="cd00093">
    <property type="entry name" value="HTH_XRE"/>
    <property type="match status" value="1"/>
</dbReference>
<keyword evidence="5" id="KW-1185">Reference proteome</keyword>
<dbReference type="PROSITE" id="PS50943">
    <property type="entry name" value="HTH_CROC1"/>
    <property type="match status" value="1"/>
</dbReference>
<feature type="domain" description="HTH cro/C1-type" evidence="2">
    <location>
        <begin position="11"/>
        <end position="65"/>
    </location>
</feature>
<keyword evidence="1" id="KW-0238">DNA-binding</keyword>
<dbReference type="GO" id="GO:0005829">
    <property type="term" value="C:cytosol"/>
    <property type="evidence" value="ECO:0007669"/>
    <property type="project" value="TreeGrafter"/>
</dbReference>
<dbReference type="GO" id="GO:0003677">
    <property type="term" value="F:DNA binding"/>
    <property type="evidence" value="ECO:0007669"/>
    <property type="project" value="UniProtKB-KW"/>
</dbReference>
<name>A0A378Y605_9NOCA</name>
<dbReference type="InterPro" id="IPR001387">
    <property type="entry name" value="Cro/C1-type_HTH"/>
</dbReference>
<evidence type="ECO:0000313" key="4">
    <source>
        <dbReference type="EMBL" id="SUD47892.1"/>
    </source>
</evidence>
<dbReference type="PANTHER" id="PTHR46797:SF1">
    <property type="entry name" value="METHYLPHOSPHONATE SYNTHASE"/>
    <property type="match status" value="1"/>
</dbReference>
<dbReference type="InterPro" id="IPR050807">
    <property type="entry name" value="TransReg_Diox_bact_type"/>
</dbReference>
<reference evidence="3 5" key="1">
    <citation type="submission" date="2018-06" db="EMBL/GenBank/DDBJ databases">
        <authorList>
            <consortium name="Pathogen Informatics"/>
            <person name="Doyle S."/>
        </authorList>
    </citation>
    <scope>NUCLEOTIDE SEQUENCE [LARGE SCALE GENOMIC DNA]</scope>
    <source>
        <strain evidence="3 5">NCTC1934</strain>
    </source>
</reference>
<gene>
    <name evidence="3" type="ORF">NCTC1934_00063</name>
    <name evidence="4" type="ORF">NCTC1934_05217</name>
</gene>
<protein>
    <submittedName>
        <fullName evidence="3">Anaerobic benzoate catabolism transcriptional regulator</fullName>
    </submittedName>
</protein>
<evidence type="ECO:0000313" key="5">
    <source>
        <dbReference type="Proteomes" id="UP000255467"/>
    </source>
</evidence>
<dbReference type="OrthoDB" id="3504495at2"/>